<protein>
    <submittedName>
        <fullName evidence="1">Uncharacterized protein</fullName>
    </submittedName>
</protein>
<evidence type="ECO:0000313" key="1">
    <source>
        <dbReference type="EMBL" id="DAF48560.1"/>
    </source>
</evidence>
<organism evidence="1">
    <name type="scientific">Siphoviridae sp. ctdvJ3</name>
    <dbReference type="NCBI Taxonomy" id="2827903"/>
    <lineage>
        <taxon>Viruses</taxon>
        <taxon>Duplodnaviria</taxon>
        <taxon>Heunggongvirae</taxon>
        <taxon>Uroviricota</taxon>
        <taxon>Caudoviricetes</taxon>
    </lineage>
</organism>
<proteinExistence type="predicted"/>
<sequence>MYTKKAGGKVYGAHLTAAEKKAMDIEIRRQLAEYDLKHANELDAMILWHLHEEFGFGPKRLKQFYDTFAVRLNELIKHYEMTDSDIVWLCTYKLKQYGIDIEEWNKQRRD</sequence>
<dbReference type="EMBL" id="BK032569">
    <property type="protein sequence ID" value="DAF48560.1"/>
    <property type="molecule type" value="Genomic_DNA"/>
</dbReference>
<name>A0A8S5SC94_9CAUD</name>
<reference evidence="1" key="1">
    <citation type="journal article" date="2021" name="Proc. Natl. Acad. Sci. U.S.A.">
        <title>A Catalog of Tens of Thousands of Viruses from Human Metagenomes Reveals Hidden Associations with Chronic Diseases.</title>
        <authorList>
            <person name="Tisza M.J."/>
            <person name="Buck C.B."/>
        </authorList>
    </citation>
    <scope>NUCLEOTIDE SEQUENCE</scope>
    <source>
        <strain evidence="1">CtdvJ3</strain>
    </source>
</reference>
<accession>A0A8S5SC94</accession>